<evidence type="ECO:0000313" key="5">
    <source>
        <dbReference type="RefSeq" id="XP_032822348.1"/>
    </source>
</evidence>
<feature type="region of interest" description="Disordered" evidence="3">
    <location>
        <begin position="135"/>
        <end position="190"/>
    </location>
</feature>
<protein>
    <recommendedName>
        <fullName evidence="1">Vacuolar ATPase assembly protein VMA22</fullName>
    </recommendedName>
</protein>
<feature type="coiled-coil region" evidence="2">
    <location>
        <begin position="33"/>
        <end position="60"/>
    </location>
</feature>
<evidence type="ECO:0000256" key="2">
    <source>
        <dbReference type="SAM" id="Coils"/>
    </source>
</evidence>
<dbReference type="GO" id="GO:0070072">
    <property type="term" value="P:vacuolar proton-transporting V-type ATPase complex assembly"/>
    <property type="evidence" value="ECO:0007669"/>
    <property type="project" value="InterPro"/>
</dbReference>
<proteinExistence type="predicted"/>
<evidence type="ECO:0000256" key="3">
    <source>
        <dbReference type="SAM" id="MobiDB-lite"/>
    </source>
</evidence>
<dbReference type="Proteomes" id="UP001318040">
    <property type="component" value="Chromosome 36"/>
</dbReference>
<dbReference type="GO" id="GO:0051082">
    <property type="term" value="F:unfolded protein binding"/>
    <property type="evidence" value="ECO:0007669"/>
    <property type="project" value="TreeGrafter"/>
</dbReference>
<dbReference type="PANTHER" id="PTHR31996:SF2">
    <property type="entry name" value="COILED-COIL DOMAIN-CONTAINING PROTEIN 115"/>
    <property type="match status" value="1"/>
</dbReference>
<organism evidence="4 5">
    <name type="scientific">Petromyzon marinus</name>
    <name type="common">Sea lamprey</name>
    <dbReference type="NCBI Taxonomy" id="7757"/>
    <lineage>
        <taxon>Eukaryota</taxon>
        <taxon>Metazoa</taxon>
        <taxon>Chordata</taxon>
        <taxon>Craniata</taxon>
        <taxon>Vertebrata</taxon>
        <taxon>Cyclostomata</taxon>
        <taxon>Hyperoartia</taxon>
        <taxon>Petromyzontiformes</taxon>
        <taxon>Petromyzontidae</taxon>
        <taxon>Petromyzon</taxon>
    </lineage>
</organism>
<dbReference type="RefSeq" id="XP_032822348.1">
    <property type="nucleotide sequence ID" value="XM_032966457.1"/>
</dbReference>
<keyword evidence="2" id="KW-0175">Coiled coil</keyword>
<evidence type="ECO:0000313" key="4">
    <source>
        <dbReference type="Proteomes" id="UP001318040"/>
    </source>
</evidence>
<dbReference type="GeneID" id="116949311"/>
<name>A0AAJ7TTC8_PETMA</name>
<accession>A0AAJ7TTC8</accession>
<dbReference type="Pfam" id="PF21730">
    <property type="entry name" value="Vma22_CCDC115"/>
    <property type="match status" value="1"/>
</dbReference>
<dbReference type="PANTHER" id="PTHR31996">
    <property type="entry name" value="COILED-COIL DOMAIN-CONTAINING PROTEIN 115"/>
    <property type="match status" value="1"/>
</dbReference>
<dbReference type="InterPro" id="IPR040357">
    <property type="entry name" value="Vma22/CCDC115"/>
</dbReference>
<reference evidence="5" key="1">
    <citation type="submission" date="2025-08" db="UniProtKB">
        <authorList>
            <consortium name="RefSeq"/>
        </authorList>
    </citation>
    <scope>IDENTIFICATION</scope>
    <source>
        <tissue evidence="5">Sperm</tissue>
    </source>
</reference>
<sequence>MRQRAEGSPARHVGEEGPRGRSCVGFSVPASAVTEAHSQMKDMNKEVNEVREALDEVTLATFDDLENLYSTRERLHDLIQQGWLSLSKSRYSMGSRAVSTLQYPHHITPQAHVHTSETEGDGLQFLTELTRAQTMEPSEHQQHKVEELGAAESPELRRRKAPPSNGVKEEPSIRDKCPREDKQAGSESSDPLRWFGILVPQNLRQAQGSFREAVLLAGEVATLQARVEERRVRHRALLEKKTALLANDGETRGEERGELLAEQ</sequence>
<dbReference type="CTD" id="84317"/>
<gene>
    <name evidence="5" type="primary">CCDC115</name>
</gene>
<feature type="compositionally biased region" description="Basic and acidic residues" evidence="3">
    <location>
        <begin position="167"/>
        <end position="184"/>
    </location>
</feature>
<feature type="region of interest" description="Disordered" evidence="3">
    <location>
        <begin position="1"/>
        <end position="25"/>
    </location>
</feature>
<dbReference type="AlphaFoldDB" id="A0AAJ7TTC8"/>
<keyword evidence="4" id="KW-1185">Reference proteome</keyword>
<evidence type="ECO:0000256" key="1">
    <source>
        <dbReference type="ARBA" id="ARBA00093634"/>
    </source>
</evidence>
<feature type="compositionally biased region" description="Basic and acidic residues" evidence="3">
    <location>
        <begin position="137"/>
        <end position="147"/>
    </location>
</feature>